<evidence type="ECO:0000313" key="6">
    <source>
        <dbReference type="EMBL" id="KAJ2806608.1"/>
    </source>
</evidence>
<evidence type="ECO:0000259" key="5">
    <source>
        <dbReference type="Pfam" id="PF00182"/>
    </source>
</evidence>
<dbReference type="InterPro" id="IPR000726">
    <property type="entry name" value="Glyco_hydro_19_cat"/>
</dbReference>
<proteinExistence type="predicted"/>
<dbReference type="GO" id="GO:0006952">
    <property type="term" value="P:defense response"/>
    <property type="evidence" value="ECO:0007669"/>
    <property type="project" value="UniProtKB-KW"/>
</dbReference>
<evidence type="ECO:0000256" key="1">
    <source>
        <dbReference type="ARBA" id="ARBA00022821"/>
    </source>
</evidence>
<feature type="chain" id="PRO_5040813595" description="Glycoside hydrolase family 19 catalytic domain-containing protein" evidence="4">
    <location>
        <begin position="25"/>
        <end position="439"/>
    </location>
</feature>
<feature type="region of interest" description="Disordered" evidence="3">
    <location>
        <begin position="152"/>
        <end position="236"/>
    </location>
</feature>
<dbReference type="Proteomes" id="UP001140094">
    <property type="component" value="Unassembled WGS sequence"/>
</dbReference>
<feature type="domain" description="Glycoside hydrolase family 19 catalytic" evidence="5">
    <location>
        <begin position="306"/>
        <end position="379"/>
    </location>
</feature>
<comment type="caution">
    <text evidence="6">The sequence shown here is derived from an EMBL/GenBank/DDBJ whole genome shotgun (WGS) entry which is preliminary data.</text>
</comment>
<accession>A0A9W8I1K0</accession>
<keyword evidence="1" id="KW-0611">Plant defense</keyword>
<dbReference type="SUPFAM" id="SSF53955">
    <property type="entry name" value="Lysozyme-like"/>
    <property type="match status" value="1"/>
</dbReference>
<feature type="compositionally biased region" description="Low complexity" evidence="3">
    <location>
        <begin position="152"/>
        <end position="207"/>
    </location>
</feature>
<keyword evidence="4" id="KW-0732">Signal</keyword>
<dbReference type="EMBL" id="JANBUO010000175">
    <property type="protein sequence ID" value="KAJ2806608.1"/>
    <property type="molecule type" value="Genomic_DNA"/>
</dbReference>
<gene>
    <name evidence="6" type="ORF">H4R20_001625</name>
</gene>
<name>A0A9W8I1K0_9FUNG</name>
<evidence type="ECO:0000256" key="3">
    <source>
        <dbReference type="SAM" id="MobiDB-lite"/>
    </source>
</evidence>
<keyword evidence="7" id="KW-1185">Reference proteome</keyword>
<evidence type="ECO:0000313" key="7">
    <source>
        <dbReference type="Proteomes" id="UP001140094"/>
    </source>
</evidence>
<evidence type="ECO:0000256" key="4">
    <source>
        <dbReference type="SAM" id="SignalP"/>
    </source>
</evidence>
<reference evidence="6" key="1">
    <citation type="submission" date="2022-07" db="EMBL/GenBank/DDBJ databases">
        <title>Phylogenomic reconstructions and comparative analyses of Kickxellomycotina fungi.</title>
        <authorList>
            <person name="Reynolds N.K."/>
            <person name="Stajich J.E."/>
            <person name="Barry K."/>
            <person name="Grigoriev I.V."/>
            <person name="Crous P."/>
            <person name="Smith M.E."/>
        </authorList>
    </citation>
    <scope>NUCLEOTIDE SEQUENCE</scope>
    <source>
        <strain evidence="6">NRRL 1565</strain>
    </source>
</reference>
<dbReference type="CDD" id="cd00325">
    <property type="entry name" value="chitinase_GH19"/>
    <property type="match status" value="1"/>
</dbReference>
<dbReference type="InterPro" id="IPR023346">
    <property type="entry name" value="Lysozyme-like_dom_sf"/>
</dbReference>
<evidence type="ECO:0000256" key="2">
    <source>
        <dbReference type="ARBA" id="ARBA00023157"/>
    </source>
</evidence>
<feature type="compositionally biased region" description="Low complexity" evidence="3">
    <location>
        <begin position="214"/>
        <end position="228"/>
    </location>
</feature>
<dbReference type="Gene3D" id="1.10.530.10">
    <property type="match status" value="1"/>
</dbReference>
<dbReference type="GO" id="GO:0006032">
    <property type="term" value="P:chitin catabolic process"/>
    <property type="evidence" value="ECO:0007669"/>
    <property type="project" value="InterPro"/>
</dbReference>
<dbReference type="AlphaFoldDB" id="A0A9W8I1K0"/>
<dbReference type="GO" id="GO:0016998">
    <property type="term" value="P:cell wall macromolecule catabolic process"/>
    <property type="evidence" value="ECO:0007669"/>
    <property type="project" value="InterPro"/>
</dbReference>
<dbReference type="PANTHER" id="PTHR22595:SF79">
    <property type="entry name" value="CHITINASE 12"/>
    <property type="match status" value="1"/>
</dbReference>
<sequence>MVSLTSAGSLLVATLAAGAQIANAMPQPQGSIVPKADYQHKDGDECNVQQDRITCADENSMLFCSNNKWVEFSACNPGTICKNGECVFPDESSAAEASSPEAQANDNTMSSVADVSSPVANAVPGASDAGATDAAAPSSAAVPTAAGATDAAATPAGASDAGASDAGASDTGATDAGASDAGASDAAASDAGASDAAATDAESSAPEASDESGSDAAESSSAGGSDSSSGGGGDFGINCDKFDEAVSKASEAIGQTYPKPSQEQCQSFLKGMPNGEISSAREAAMFLSNIIWESDGLRAKEEYECKDKPDWCAQNYKTPEDVPGQTYWGRGYIQLSWHYNYEDASKGLYNDERLAKDASQVSKNEDVAWNVSFWYWKANVRSDSGVQAGNFGSSINKINGALECKGAAQDKAKKRYEIYKAVLKVFDPNETPKETGCYN</sequence>
<dbReference type="Pfam" id="PF00182">
    <property type="entry name" value="Glyco_hydro_19"/>
    <property type="match status" value="1"/>
</dbReference>
<dbReference type="GO" id="GO:0004568">
    <property type="term" value="F:chitinase activity"/>
    <property type="evidence" value="ECO:0007669"/>
    <property type="project" value="InterPro"/>
</dbReference>
<dbReference type="PANTHER" id="PTHR22595">
    <property type="entry name" value="CHITINASE-RELATED"/>
    <property type="match status" value="1"/>
</dbReference>
<keyword evidence="2" id="KW-1015">Disulfide bond</keyword>
<protein>
    <recommendedName>
        <fullName evidence="5">Glycoside hydrolase family 19 catalytic domain-containing protein</fullName>
    </recommendedName>
</protein>
<organism evidence="6 7">
    <name type="scientific">Coemansia guatemalensis</name>
    <dbReference type="NCBI Taxonomy" id="2761395"/>
    <lineage>
        <taxon>Eukaryota</taxon>
        <taxon>Fungi</taxon>
        <taxon>Fungi incertae sedis</taxon>
        <taxon>Zoopagomycota</taxon>
        <taxon>Kickxellomycotina</taxon>
        <taxon>Kickxellomycetes</taxon>
        <taxon>Kickxellales</taxon>
        <taxon>Kickxellaceae</taxon>
        <taxon>Coemansia</taxon>
    </lineage>
</organism>
<feature type="signal peptide" evidence="4">
    <location>
        <begin position="1"/>
        <end position="24"/>
    </location>
</feature>
<dbReference type="OrthoDB" id="5985073at2759"/>